<feature type="transmembrane region" description="Helical" evidence="9">
    <location>
        <begin position="362"/>
        <end position="384"/>
    </location>
</feature>
<evidence type="ECO:0000259" key="10">
    <source>
        <dbReference type="Pfam" id="PF04234"/>
    </source>
</evidence>
<evidence type="ECO:0000313" key="13">
    <source>
        <dbReference type="Proteomes" id="UP000215145"/>
    </source>
</evidence>
<dbReference type="GO" id="GO:0042597">
    <property type="term" value="C:periplasmic space"/>
    <property type="evidence" value="ECO:0007669"/>
    <property type="project" value="InterPro"/>
</dbReference>
<evidence type="ECO:0000259" key="11">
    <source>
        <dbReference type="Pfam" id="PF05425"/>
    </source>
</evidence>
<dbReference type="InterPro" id="IPR014756">
    <property type="entry name" value="Ig_E-set"/>
</dbReference>
<keyword evidence="7" id="KW-0186">Copper</keyword>
<keyword evidence="6 9" id="KW-1133">Transmembrane helix</keyword>
<dbReference type="PANTHER" id="PTHR34820:SF4">
    <property type="entry name" value="INNER MEMBRANE PROTEIN YEBZ"/>
    <property type="match status" value="1"/>
</dbReference>
<evidence type="ECO:0000256" key="7">
    <source>
        <dbReference type="ARBA" id="ARBA00023008"/>
    </source>
</evidence>
<dbReference type="GO" id="GO:0006825">
    <property type="term" value="P:copper ion transport"/>
    <property type="evidence" value="ECO:0007669"/>
    <property type="project" value="InterPro"/>
</dbReference>
<name>A0A229P697_9BACL</name>
<dbReference type="Pfam" id="PF04234">
    <property type="entry name" value="CopC"/>
    <property type="match status" value="1"/>
</dbReference>
<dbReference type="AlphaFoldDB" id="A0A229P697"/>
<feature type="transmembrane region" description="Helical" evidence="9">
    <location>
        <begin position="197"/>
        <end position="215"/>
    </location>
</feature>
<comment type="subcellular location">
    <subcellularLocation>
        <location evidence="1">Cell membrane</location>
        <topology evidence="1">Multi-pass membrane protein</topology>
    </subcellularLocation>
</comment>
<feature type="domain" description="CopC" evidence="10">
    <location>
        <begin position="63"/>
        <end position="156"/>
    </location>
</feature>
<dbReference type="Pfam" id="PF05425">
    <property type="entry name" value="CopD"/>
    <property type="match status" value="1"/>
</dbReference>
<reference evidence="12 13" key="1">
    <citation type="submission" date="2017-07" db="EMBL/GenBank/DDBJ databases">
        <title>Paenibacillus herberti R33 genome sequencing and assembly.</title>
        <authorList>
            <person name="Su W."/>
        </authorList>
    </citation>
    <scope>NUCLEOTIDE SEQUENCE [LARGE SCALE GENOMIC DNA]</scope>
    <source>
        <strain evidence="12 13">R33</strain>
    </source>
</reference>
<sequence length="576" mass="63328">MRLFGRPQRPSAHQLRLSARPQRLITRPQRLITRPQRLIASLLLAFIALLPLLLAAPGQVSAHAALKEAYPAAGARLESPPAEAKVSFNEKLEASIGVLEVLDGNSAKVTNNKAVLSEDGLTLTLELPSLKAGAYTVNYKVISEDGHPVNGSHVFVIGEPPPAKDASTYNIHTQLGHEGHSDDALTTATLLLYAVRFLYYVALMLAAGCALWPLLYRSRWEGISQLLRERFAKLPAQALVLVSLLYVFVESTQIMVGQSSEEWLPLFTSTSVGQSYVALLLLAFAGLSLPVGRNSLRAVWGLLLLATETWNGHAAASSPRWATLSLDFVHLVGAALWAGGLMLLIALWYGERKEAGRFAESFSRAAWISIVVLSLSGILLTLLYMTKLEYLLITPWGILLLVKAGLVILVTVIGFLLRRRMKRSGFPSGILLKADGALMALILVIVGVFTYISPLPANEPVSWHKMGSEMHVSLRITPNVPGSNEFITRIWMFKSLGNPESVKLRLVPIDKPEVGAIEIPLEKFQDDEISTFDGYTKTAYRTTGTYLPFAGLWRAEIRVVDEKGVEREVQTSFRNY</sequence>
<feature type="domain" description="Copper resistance protein D" evidence="11">
    <location>
        <begin position="357"/>
        <end position="448"/>
    </location>
</feature>
<feature type="transmembrane region" description="Helical" evidence="9">
    <location>
        <begin position="236"/>
        <end position="256"/>
    </location>
</feature>
<keyword evidence="5" id="KW-0732">Signal</keyword>
<keyword evidence="13" id="KW-1185">Reference proteome</keyword>
<evidence type="ECO:0000313" key="12">
    <source>
        <dbReference type="EMBL" id="OXM17597.1"/>
    </source>
</evidence>
<keyword evidence="3 9" id="KW-0812">Transmembrane</keyword>
<dbReference type="InterPro" id="IPR014755">
    <property type="entry name" value="Cu-Rt/internalin_Ig-like"/>
</dbReference>
<keyword evidence="2" id="KW-1003">Cell membrane</keyword>
<keyword evidence="8 9" id="KW-0472">Membrane</keyword>
<dbReference type="RefSeq" id="WP_089524674.1">
    <property type="nucleotide sequence ID" value="NZ_NMUQ01000001.1"/>
</dbReference>
<feature type="transmembrane region" description="Helical" evidence="9">
    <location>
        <begin position="299"/>
        <end position="316"/>
    </location>
</feature>
<dbReference type="Proteomes" id="UP000215145">
    <property type="component" value="Unassembled WGS sequence"/>
</dbReference>
<dbReference type="InterPro" id="IPR008457">
    <property type="entry name" value="Cu-R_CopD_dom"/>
</dbReference>
<evidence type="ECO:0000256" key="4">
    <source>
        <dbReference type="ARBA" id="ARBA00022723"/>
    </source>
</evidence>
<gene>
    <name evidence="12" type="ORF">CGZ75_11380</name>
</gene>
<accession>A0A229P697</accession>
<keyword evidence="4" id="KW-0479">Metal-binding</keyword>
<dbReference type="GO" id="GO:0005886">
    <property type="term" value="C:plasma membrane"/>
    <property type="evidence" value="ECO:0007669"/>
    <property type="project" value="UniProtKB-SubCell"/>
</dbReference>
<dbReference type="Gene3D" id="2.60.40.1220">
    <property type="match status" value="1"/>
</dbReference>
<evidence type="ECO:0000256" key="8">
    <source>
        <dbReference type="ARBA" id="ARBA00023136"/>
    </source>
</evidence>
<evidence type="ECO:0000256" key="3">
    <source>
        <dbReference type="ARBA" id="ARBA00022692"/>
    </source>
</evidence>
<evidence type="ECO:0000256" key="2">
    <source>
        <dbReference type="ARBA" id="ARBA00022475"/>
    </source>
</evidence>
<dbReference type="InterPro" id="IPR032694">
    <property type="entry name" value="CopC/D"/>
</dbReference>
<feature type="transmembrane region" description="Helical" evidence="9">
    <location>
        <begin position="276"/>
        <end position="292"/>
    </location>
</feature>
<dbReference type="GO" id="GO:0005507">
    <property type="term" value="F:copper ion binding"/>
    <property type="evidence" value="ECO:0007669"/>
    <property type="project" value="InterPro"/>
</dbReference>
<dbReference type="InterPro" id="IPR007348">
    <property type="entry name" value="CopC_dom"/>
</dbReference>
<evidence type="ECO:0000256" key="5">
    <source>
        <dbReference type="ARBA" id="ARBA00022729"/>
    </source>
</evidence>
<dbReference type="PANTHER" id="PTHR34820">
    <property type="entry name" value="INNER MEMBRANE PROTEIN YEBZ"/>
    <property type="match status" value="1"/>
</dbReference>
<dbReference type="OrthoDB" id="2353937at2"/>
<comment type="caution">
    <text evidence="12">The sequence shown here is derived from an EMBL/GenBank/DDBJ whole genome shotgun (WGS) entry which is preliminary data.</text>
</comment>
<evidence type="ECO:0000256" key="9">
    <source>
        <dbReference type="SAM" id="Phobius"/>
    </source>
</evidence>
<organism evidence="12 13">
    <name type="scientific">Paenibacillus herberti</name>
    <dbReference type="NCBI Taxonomy" id="1619309"/>
    <lineage>
        <taxon>Bacteria</taxon>
        <taxon>Bacillati</taxon>
        <taxon>Bacillota</taxon>
        <taxon>Bacilli</taxon>
        <taxon>Bacillales</taxon>
        <taxon>Paenibacillaceae</taxon>
        <taxon>Paenibacillus</taxon>
    </lineage>
</organism>
<protein>
    <submittedName>
        <fullName evidence="12">Copper resistance protein CopC</fullName>
    </submittedName>
</protein>
<proteinExistence type="predicted"/>
<feature type="transmembrane region" description="Helical" evidence="9">
    <location>
        <begin position="328"/>
        <end position="350"/>
    </location>
</feature>
<dbReference type="EMBL" id="NMUQ01000001">
    <property type="protein sequence ID" value="OXM17597.1"/>
    <property type="molecule type" value="Genomic_DNA"/>
</dbReference>
<evidence type="ECO:0000256" key="6">
    <source>
        <dbReference type="ARBA" id="ARBA00022989"/>
    </source>
</evidence>
<dbReference type="GO" id="GO:0046688">
    <property type="term" value="P:response to copper ion"/>
    <property type="evidence" value="ECO:0007669"/>
    <property type="project" value="InterPro"/>
</dbReference>
<feature type="transmembrane region" description="Helical" evidence="9">
    <location>
        <begin position="430"/>
        <end position="452"/>
    </location>
</feature>
<feature type="transmembrane region" description="Helical" evidence="9">
    <location>
        <begin position="396"/>
        <end position="418"/>
    </location>
</feature>
<dbReference type="SUPFAM" id="SSF81296">
    <property type="entry name" value="E set domains"/>
    <property type="match status" value="1"/>
</dbReference>
<evidence type="ECO:0000256" key="1">
    <source>
        <dbReference type="ARBA" id="ARBA00004651"/>
    </source>
</evidence>